<dbReference type="InterPro" id="IPR006869">
    <property type="entry name" value="DUF547"/>
</dbReference>
<proteinExistence type="predicted"/>
<evidence type="ECO:0000259" key="2">
    <source>
        <dbReference type="Pfam" id="PF04784"/>
    </source>
</evidence>
<dbReference type="RefSeq" id="WP_207861757.1">
    <property type="nucleotide sequence ID" value="NZ_JAFREP010000027.1"/>
</dbReference>
<dbReference type="Proteomes" id="UP000664417">
    <property type="component" value="Unassembled WGS sequence"/>
</dbReference>
<evidence type="ECO:0000313" key="4">
    <source>
        <dbReference type="Proteomes" id="UP000664417"/>
    </source>
</evidence>
<keyword evidence="1" id="KW-0472">Membrane</keyword>
<protein>
    <submittedName>
        <fullName evidence="3">DUF547 domain-containing protein</fullName>
    </submittedName>
</protein>
<feature type="transmembrane region" description="Helical" evidence="1">
    <location>
        <begin position="7"/>
        <end position="26"/>
    </location>
</feature>
<organism evidence="3 4">
    <name type="scientific">Acanthopleuribacter pedis</name>
    <dbReference type="NCBI Taxonomy" id="442870"/>
    <lineage>
        <taxon>Bacteria</taxon>
        <taxon>Pseudomonadati</taxon>
        <taxon>Acidobacteriota</taxon>
        <taxon>Holophagae</taxon>
        <taxon>Acanthopleuribacterales</taxon>
        <taxon>Acanthopleuribacteraceae</taxon>
        <taxon>Acanthopleuribacter</taxon>
    </lineage>
</organism>
<sequence length="277" mass="30863">MAAKIGTALVLGMVLIVAAIGAWRWFAGLNGVAAVMHVDERPFLKPDPRLWDVFLKEVVTDGGLVDYQRAAGPARQHLNAYLAEVARATPAQFPDEAARLAFLINAYNAFVIQGVLQHRPIQSVEDAGPLRQFFRERAYLLAGRKVSLHGLETTLIQPLDARVHFALNCAARSCPPLRAEAYVPDRLEAQLSEAETAFINNERYNHYDPEEKVWRLSSIFKWYLADFGGEQGLRNLLQARGPRGTVVEAPITYLPYDWSLNDSRRGPLPAIQSDSAD</sequence>
<dbReference type="PANTHER" id="PTHR46361:SF3">
    <property type="entry name" value="ELECTRON CARRIER_ PROTEIN DISULFIDE OXIDOREDUCTASE"/>
    <property type="match status" value="1"/>
</dbReference>
<dbReference type="Pfam" id="PF04784">
    <property type="entry name" value="DUF547"/>
    <property type="match status" value="1"/>
</dbReference>
<dbReference type="EMBL" id="JAFREP010000027">
    <property type="protein sequence ID" value="MBO1321785.1"/>
    <property type="molecule type" value="Genomic_DNA"/>
</dbReference>
<gene>
    <name evidence="3" type="ORF">J3U88_25120</name>
</gene>
<keyword evidence="4" id="KW-1185">Reference proteome</keyword>
<reference evidence="3" key="1">
    <citation type="submission" date="2021-03" db="EMBL/GenBank/DDBJ databases">
        <authorList>
            <person name="Wang G."/>
        </authorList>
    </citation>
    <scope>NUCLEOTIDE SEQUENCE</scope>
    <source>
        <strain evidence="3">KCTC 12899</strain>
    </source>
</reference>
<keyword evidence="1" id="KW-0812">Transmembrane</keyword>
<dbReference type="AlphaFoldDB" id="A0A8J7QKW2"/>
<evidence type="ECO:0000313" key="3">
    <source>
        <dbReference type="EMBL" id="MBO1321785.1"/>
    </source>
</evidence>
<feature type="domain" description="DUF547" evidence="2">
    <location>
        <begin position="96"/>
        <end position="199"/>
    </location>
</feature>
<keyword evidence="1" id="KW-1133">Transmembrane helix</keyword>
<accession>A0A8J7QKW2</accession>
<evidence type="ECO:0000256" key="1">
    <source>
        <dbReference type="SAM" id="Phobius"/>
    </source>
</evidence>
<dbReference type="PANTHER" id="PTHR46361">
    <property type="entry name" value="ELECTRON CARRIER/ PROTEIN DISULFIDE OXIDOREDUCTASE"/>
    <property type="match status" value="1"/>
</dbReference>
<comment type="caution">
    <text evidence="3">The sequence shown here is derived from an EMBL/GenBank/DDBJ whole genome shotgun (WGS) entry which is preliminary data.</text>
</comment>
<name>A0A8J7QKW2_9BACT</name>